<dbReference type="PANTHER" id="PTHR38705">
    <property type="entry name" value="PROTEIN RDS1"/>
    <property type="match status" value="1"/>
</dbReference>
<dbReference type="STRING" id="5643.A0A060STA0"/>
<dbReference type="EMBL" id="CCBP010000463">
    <property type="protein sequence ID" value="CDO77762.1"/>
    <property type="molecule type" value="Genomic_DNA"/>
</dbReference>
<feature type="chain" id="PRO_5001587706" evidence="1">
    <location>
        <begin position="20"/>
        <end position="291"/>
    </location>
</feature>
<accession>A0A060STA0</accession>
<comment type="caution">
    <text evidence="2">The sequence shown here is derived from an EMBL/GenBank/DDBJ whole genome shotgun (WGS) entry which is preliminary data.</text>
</comment>
<dbReference type="InterPro" id="IPR009078">
    <property type="entry name" value="Ferritin-like_SF"/>
</dbReference>
<proteinExistence type="predicted"/>
<dbReference type="OrthoDB" id="1001765at2759"/>
<name>A0A060STA0_PYCCI</name>
<protein>
    <submittedName>
        <fullName evidence="2">Uncharacterized protein</fullName>
    </submittedName>
</protein>
<keyword evidence="1" id="KW-0732">Signal</keyword>
<organism evidence="2 3">
    <name type="scientific">Pycnoporus cinnabarinus</name>
    <name type="common">Cinnabar-red polypore</name>
    <name type="synonym">Trametes cinnabarina</name>
    <dbReference type="NCBI Taxonomy" id="5643"/>
    <lineage>
        <taxon>Eukaryota</taxon>
        <taxon>Fungi</taxon>
        <taxon>Dikarya</taxon>
        <taxon>Basidiomycota</taxon>
        <taxon>Agaricomycotina</taxon>
        <taxon>Agaricomycetes</taxon>
        <taxon>Polyporales</taxon>
        <taxon>Polyporaceae</taxon>
        <taxon>Trametes</taxon>
    </lineage>
</organism>
<dbReference type="AlphaFoldDB" id="A0A060STA0"/>
<dbReference type="InterPro" id="IPR039254">
    <property type="entry name" value="Rds1"/>
</dbReference>
<reference evidence="2" key="1">
    <citation type="submission" date="2014-01" db="EMBL/GenBank/DDBJ databases">
        <title>The genome of the white-rot fungus Pycnoporus cinnabarinus: a basidiomycete model with a versatile arsenal for lignocellulosic biomass breakdown.</title>
        <authorList>
            <person name="Levasseur A."/>
            <person name="Lomascolo A."/>
            <person name="Ruiz-Duenas F.J."/>
            <person name="Uzan E."/>
            <person name="Piumi F."/>
            <person name="Kues U."/>
            <person name="Ram A.F.J."/>
            <person name="Murat C."/>
            <person name="Haon M."/>
            <person name="Benoit I."/>
            <person name="Arfi Y."/>
            <person name="Chevret D."/>
            <person name="Drula E."/>
            <person name="Kwon M.J."/>
            <person name="Gouret P."/>
            <person name="Lesage-Meessen L."/>
            <person name="Lombard V."/>
            <person name="Mariette J."/>
            <person name="Noirot C."/>
            <person name="Park J."/>
            <person name="Patyshakuliyeva A."/>
            <person name="Wieneger R.A.B."/>
            <person name="Wosten H.A.B."/>
            <person name="Martin F."/>
            <person name="Coutinho P.M."/>
            <person name="de Vries R."/>
            <person name="Martinez A.T."/>
            <person name="Klopp C."/>
            <person name="Pontarotti P."/>
            <person name="Henrissat B."/>
            <person name="Record E."/>
        </authorList>
    </citation>
    <scope>NUCLEOTIDE SEQUENCE [LARGE SCALE GENOMIC DNA]</scope>
    <source>
        <strain evidence="2">BRFM137</strain>
    </source>
</reference>
<dbReference type="SUPFAM" id="SSF47240">
    <property type="entry name" value="Ferritin-like"/>
    <property type="match status" value="1"/>
</dbReference>
<dbReference type="HOGENOM" id="CLU_029630_0_0_1"/>
<gene>
    <name evidence="2" type="ORF">BN946_scf184993.g25</name>
</gene>
<dbReference type="PANTHER" id="PTHR38705:SF1">
    <property type="entry name" value="PROTEIN RDS1"/>
    <property type="match status" value="1"/>
</dbReference>
<dbReference type="Pfam" id="PF13668">
    <property type="entry name" value="Ferritin_2"/>
    <property type="match status" value="1"/>
</dbReference>
<dbReference type="OMA" id="LYAVWID"/>
<evidence type="ECO:0000256" key="1">
    <source>
        <dbReference type="SAM" id="SignalP"/>
    </source>
</evidence>
<keyword evidence="3" id="KW-1185">Reference proteome</keyword>
<evidence type="ECO:0000313" key="2">
    <source>
        <dbReference type="EMBL" id="CDO77762.1"/>
    </source>
</evidence>
<dbReference type="Proteomes" id="UP000029665">
    <property type="component" value="Unassembled WGS sequence"/>
</dbReference>
<feature type="signal peptide" evidence="1">
    <location>
        <begin position="1"/>
        <end position="19"/>
    </location>
</feature>
<sequence>MFLKTLVFALAAVVATTVSAPVLNDKGLLQLALTIENLENAFFSGGLSRFSANDFEDAGYPSWVRGRFQQIADIEATHAAYLRDALGNDAPHACTYDFGYEDVSSFINLAQKIESISAGAYLGAARHINSTSTLNIGATIAATESRQASWITSTVLKDQPWDGAFETPIPPSPAYSLIQRYISACPDSNPALPVVELPTLKLSDTTPKAGQKINLWFNSSAPSPLYAAWIHGVNETYTNITTGRTTVPHGLTGTAFVGVVSSRDHPDRDNFVSGWAIVNFPFDSKARLNTR</sequence>
<evidence type="ECO:0000313" key="3">
    <source>
        <dbReference type="Proteomes" id="UP000029665"/>
    </source>
</evidence>